<organism evidence="2">
    <name type="scientific">marine sediment metagenome</name>
    <dbReference type="NCBI Taxonomy" id="412755"/>
    <lineage>
        <taxon>unclassified sequences</taxon>
        <taxon>metagenomes</taxon>
        <taxon>ecological metagenomes</taxon>
    </lineage>
</organism>
<dbReference type="EMBL" id="LAZR01046949">
    <property type="protein sequence ID" value="KKK95347.1"/>
    <property type="molecule type" value="Genomic_DNA"/>
</dbReference>
<dbReference type="AlphaFoldDB" id="A0A0F8ZNE0"/>
<sequence length="288" mass="31561">ALLGVVKGEKVKENFGYLDKVFSRLKELSKGLPREPLWTTVLALLEGISAKEIPLGYSVKMLLRELDGEIRQLAQAGVEGLSQPLPEVLLKNLLFYIAYSRSEAPRAVLVRADYHLDEALPAALLEDSEDGLSPMYHPETAQAIVAALDEEIGQVKESLDRYTMEGGDNEQLLDDASNGLRRISDSLAVVGRSELRASMEQAREQILAFRNNPSDSGKGCLVLVADQLVEGEASLHGWLDNNRQLVDGSAASSEMQVEVNRAQEALLHEVRKGLVTVKNAIVEFIASQ</sequence>
<evidence type="ECO:0000259" key="1">
    <source>
        <dbReference type="Pfam" id="PF26379"/>
    </source>
</evidence>
<feature type="non-terminal residue" evidence="2">
    <location>
        <position position="1"/>
    </location>
</feature>
<reference evidence="2" key="1">
    <citation type="journal article" date="2015" name="Nature">
        <title>Complex archaea that bridge the gap between prokaryotes and eukaryotes.</title>
        <authorList>
            <person name="Spang A."/>
            <person name="Saw J.H."/>
            <person name="Jorgensen S.L."/>
            <person name="Zaremba-Niedzwiedzka K."/>
            <person name="Martijn J."/>
            <person name="Lind A.E."/>
            <person name="van Eijk R."/>
            <person name="Schleper C."/>
            <person name="Guy L."/>
            <person name="Ettema T.J."/>
        </authorList>
    </citation>
    <scope>NUCLEOTIDE SEQUENCE</scope>
</reference>
<dbReference type="InterPro" id="IPR058661">
    <property type="entry name" value="FimL_2nd"/>
</dbReference>
<evidence type="ECO:0000313" key="2">
    <source>
        <dbReference type="EMBL" id="KKK95347.1"/>
    </source>
</evidence>
<gene>
    <name evidence="2" type="ORF">LCGC14_2673710</name>
</gene>
<dbReference type="Pfam" id="PF26379">
    <property type="entry name" value="FimL_2nd"/>
    <property type="match status" value="1"/>
</dbReference>
<feature type="domain" description="Scaffold protein FimL second" evidence="1">
    <location>
        <begin position="1"/>
        <end position="123"/>
    </location>
</feature>
<proteinExistence type="predicted"/>
<comment type="caution">
    <text evidence="2">The sequence shown here is derived from an EMBL/GenBank/DDBJ whole genome shotgun (WGS) entry which is preliminary data.</text>
</comment>
<protein>
    <recommendedName>
        <fullName evidence="1">Scaffold protein FimL second domain-containing protein</fullName>
    </recommendedName>
</protein>
<name>A0A0F8ZNE0_9ZZZZ</name>
<accession>A0A0F8ZNE0</accession>